<gene>
    <name evidence="1" type="ORF">J2Z82_001353</name>
</gene>
<comment type="caution">
    <text evidence="1">The sequence shown here is derived from an EMBL/GenBank/DDBJ whole genome shotgun (WGS) entry which is preliminary data.</text>
</comment>
<organism evidence="1 2">
    <name type="scientific">Virgibacillus litoralis</name>
    <dbReference type="NCBI Taxonomy" id="578221"/>
    <lineage>
        <taxon>Bacteria</taxon>
        <taxon>Bacillati</taxon>
        <taxon>Bacillota</taxon>
        <taxon>Bacilli</taxon>
        <taxon>Bacillales</taxon>
        <taxon>Bacillaceae</taxon>
        <taxon>Virgibacillus</taxon>
    </lineage>
</organism>
<evidence type="ECO:0000313" key="1">
    <source>
        <dbReference type="EMBL" id="MBP1948417.1"/>
    </source>
</evidence>
<dbReference type="Proteomes" id="UP001519328">
    <property type="component" value="Unassembled WGS sequence"/>
</dbReference>
<protein>
    <recommendedName>
        <fullName evidence="3">FAD-dependent oxidoreductase</fullName>
    </recommendedName>
</protein>
<dbReference type="PANTHER" id="PTHR42716:SF1">
    <property type="entry name" value="SLL0471 PROTEIN"/>
    <property type="match status" value="1"/>
</dbReference>
<dbReference type="InterPro" id="IPR036188">
    <property type="entry name" value="FAD/NAD-bd_sf"/>
</dbReference>
<evidence type="ECO:0000313" key="2">
    <source>
        <dbReference type="Proteomes" id="UP001519328"/>
    </source>
</evidence>
<reference evidence="1 2" key="1">
    <citation type="submission" date="2021-03" db="EMBL/GenBank/DDBJ databases">
        <title>Genomic Encyclopedia of Type Strains, Phase IV (KMG-IV): sequencing the most valuable type-strain genomes for metagenomic binning, comparative biology and taxonomic classification.</title>
        <authorList>
            <person name="Goeker M."/>
        </authorList>
    </citation>
    <scope>NUCLEOTIDE SEQUENCE [LARGE SCALE GENOMIC DNA]</scope>
    <source>
        <strain evidence="1 2">DSM 21085</strain>
    </source>
</reference>
<dbReference type="PROSITE" id="PS51257">
    <property type="entry name" value="PROKAR_LIPOPROTEIN"/>
    <property type="match status" value="1"/>
</dbReference>
<proteinExistence type="predicted"/>
<dbReference type="PANTHER" id="PTHR42716">
    <property type="entry name" value="L-ASPARTATE OXIDASE"/>
    <property type="match status" value="1"/>
</dbReference>
<evidence type="ECO:0008006" key="3">
    <source>
        <dbReference type="Google" id="ProtNLM"/>
    </source>
</evidence>
<dbReference type="Pfam" id="PF12831">
    <property type="entry name" value="FAD_oxidored"/>
    <property type="match status" value="1"/>
</dbReference>
<dbReference type="SUPFAM" id="SSF51905">
    <property type="entry name" value="FAD/NAD(P)-binding domain"/>
    <property type="match status" value="1"/>
</dbReference>
<dbReference type="Gene3D" id="3.40.50.720">
    <property type="entry name" value="NAD(P)-binding Rossmann-like Domain"/>
    <property type="match status" value="1"/>
</dbReference>
<name>A0ABS4HBY4_9BACI</name>
<dbReference type="EMBL" id="JAGGKK010000005">
    <property type="protein sequence ID" value="MBP1948417.1"/>
    <property type="molecule type" value="Genomic_DNA"/>
</dbReference>
<dbReference type="RefSeq" id="WP_209479977.1">
    <property type="nucleotide sequence ID" value="NZ_JAGGKK010000005.1"/>
</dbReference>
<accession>A0ABS4HBY4</accession>
<sequence length="519" mass="58622">MKKDIAIIGGGIGGCLAALTAAKQGKNVVLTEETQWIGGQLTSQAVPPDEHRWIEEFGCTNTYRQFRNEIRSYYKNHYPLAEDSHTDGLLNPGSAWVSRIAHEPKVALKVLYDFLQPYLSNGRIELLLEYKAIRAEVEHDEIKRLFIASTRDEEEIAIDAAYFLDATELGDVLPIAGADYSLGAESKEETGELHGLNKAIPQDIQSITHVFALDYVKGENHTIEKPEQYDYWKNYRASFLNHNQLSEYMPDAGTGKSKYLPLFTDENALGYWEYRRIIDTNKFKKGFYKGDISLINWPQNDYWAGSIIDVSEKEKEKHLHGAKQLSLSLLYWLQTEAQRKDGGKGYPEFRLRPDIVGTNDGLAMHPYIRESRRIKALHTVVEQDVNADLRGDAGIKKLDDSVGIGAYRIDLHPTTIKNRFFYANSYPFEIPLGSLIPIKIKNLIPACKNIGSTQLTNGCFRLHPVEWNIGESAGALAAYAMEHNLSPADIYKNPKLTSDFQRLLQECGVSLHWPEIGAL</sequence>
<dbReference type="InterPro" id="IPR005288">
    <property type="entry name" value="NadB"/>
</dbReference>
<keyword evidence="2" id="KW-1185">Reference proteome</keyword>